<dbReference type="PROSITE" id="PS51257">
    <property type="entry name" value="PROKAR_LIPOPROTEIN"/>
    <property type="match status" value="1"/>
</dbReference>
<gene>
    <name evidence="1" type="ORF">DVG78_16435</name>
</gene>
<keyword evidence="2" id="KW-1185">Reference proteome</keyword>
<reference evidence="1 2" key="1">
    <citation type="submission" date="2018-07" db="EMBL/GenBank/DDBJ databases">
        <title>Genome analysis of Runella aurantiaca.</title>
        <authorList>
            <person name="Yang X."/>
        </authorList>
    </citation>
    <scope>NUCLEOTIDE SEQUENCE [LARGE SCALE GENOMIC DNA]</scope>
    <source>
        <strain evidence="1 2">YX9</strain>
    </source>
</reference>
<dbReference type="Proteomes" id="UP000253141">
    <property type="component" value="Unassembled WGS sequence"/>
</dbReference>
<name>A0A369I8K5_9BACT</name>
<evidence type="ECO:0000313" key="2">
    <source>
        <dbReference type="Proteomes" id="UP000253141"/>
    </source>
</evidence>
<dbReference type="EMBL" id="QPIW01000013">
    <property type="protein sequence ID" value="RDB04837.1"/>
    <property type="molecule type" value="Genomic_DNA"/>
</dbReference>
<evidence type="ECO:0000313" key="1">
    <source>
        <dbReference type="EMBL" id="RDB04837.1"/>
    </source>
</evidence>
<proteinExistence type="predicted"/>
<dbReference type="OrthoDB" id="1436925at2"/>
<organism evidence="1 2">
    <name type="scientific">Runella aurantiaca</name>
    <dbReference type="NCBI Taxonomy" id="2282308"/>
    <lineage>
        <taxon>Bacteria</taxon>
        <taxon>Pseudomonadati</taxon>
        <taxon>Bacteroidota</taxon>
        <taxon>Cytophagia</taxon>
        <taxon>Cytophagales</taxon>
        <taxon>Spirosomataceae</taxon>
        <taxon>Runella</taxon>
    </lineage>
</organism>
<sequence length="146" mass="16689">MKINPLLFSGVLWLAACQNGEQVQINTLEKEVMMIHDAVMPKMGELVALENTLRKHISQTDSLLKIKPNDATLQQALEQSRFLASQLQEADRSMMDWMHHYQGDSLKKLPPSQAIQALTQEKIKIEQVSDDMLKSIEDTQNFLKQQ</sequence>
<comment type="caution">
    <text evidence="1">The sequence shown here is derived from an EMBL/GenBank/DDBJ whole genome shotgun (WGS) entry which is preliminary data.</text>
</comment>
<dbReference type="AlphaFoldDB" id="A0A369I8K5"/>
<protein>
    <submittedName>
        <fullName evidence="1">Viral A-type inclusion protein</fullName>
    </submittedName>
</protein>
<accession>A0A369I8K5</accession>
<dbReference type="RefSeq" id="WP_114462142.1">
    <property type="nucleotide sequence ID" value="NZ_QPIW01000013.1"/>
</dbReference>